<dbReference type="Proteomes" id="UP001148737">
    <property type="component" value="Unassembled WGS sequence"/>
</dbReference>
<comment type="caution">
    <text evidence="1">The sequence shown here is derived from an EMBL/GenBank/DDBJ whole genome shotgun (WGS) entry which is preliminary data.</text>
</comment>
<organism evidence="1 2">
    <name type="scientific">Lecanicillium saksenae</name>
    <dbReference type="NCBI Taxonomy" id="468837"/>
    <lineage>
        <taxon>Eukaryota</taxon>
        <taxon>Fungi</taxon>
        <taxon>Dikarya</taxon>
        <taxon>Ascomycota</taxon>
        <taxon>Pezizomycotina</taxon>
        <taxon>Sordariomycetes</taxon>
        <taxon>Hypocreomycetidae</taxon>
        <taxon>Hypocreales</taxon>
        <taxon>Cordycipitaceae</taxon>
        <taxon>Lecanicillium</taxon>
    </lineage>
</organism>
<dbReference type="EMBL" id="JANAKD010002008">
    <property type="protein sequence ID" value="KAJ3475207.1"/>
    <property type="molecule type" value="Genomic_DNA"/>
</dbReference>
<evidence type="ECO:0000313" key="2">
    <source>
        <dbReference type="Proteomes" id="UP001148737"/>
    </source>
</evidence>
<proteinExistence type="predicted"/>
<sequence length="733" mass="82194">MNTGPVPIYPPGPGLPAPRIVRGFQRAGSMPLRRLPLKITYNDEYWRLIEAHENDIDRVVYSTLYYEGYFPENISLEAAKDEHDPKKTRWSIASLSDGGDGDNDDSYLTVLITTPWDGRTAQSCERILVKIKRWINYLTKNTGFTVLVEMRSTQVAGINYISAVRNRPDLDRDWEDIKAAVIRILESHEQWAWNAVSLFQFGQSTDVNENHATVHIAMSYESRETQWRPAVAQIERYLLGHDLKLHMIQIQPRSRQLVKLEMLPPYTVPEMDNPLVTLDPYEERVSIGADMSASCYIVAANSTGTNQAQPQESHTFGRNQRTSRNQQSSQRQRNIDGPRRSQGQRPLQGQGPQNQGPPPGYRPTQGFQGQGLPQGPPRHGHSGQRPPQSQGSSQGQGPSQSHQVQPSPQRPPQVRPEGSEKRFHSLVGTFTCYVQIRREKDGPWQLFGLTNYHLVRCIVPGFEVTAKGNYLIPAEGSALRHTDIHGHKPGDRFASAATLESPSRIRHNKSVAYLNKVIEKAPGEQTRAKRQQVLQEYCNFFDSEKHIFGQLYAASGFGFRTPENGMLDWALFKVLPSRVSNNNLPRGDIWPLSLGDCMPPERIWGQPLEGPIPPSETCTISEAYNFSAITKATTGTLSKHKSGIRCTEWGYLVEEQICSKTDEYAFISKNLVAGPGFATDGDSGAVVYDGRARAVGQLFRGGTKDYVTPMEYILAHIAEFLGLSRDAVRIAEF</sequence>
<gene>
    <name evidence="1" type="ORF">NLG97_g9542</name>
</gene>
<name>A0ACC1QH72_9HYPO</name>
<evidence type="ECO:0000313" key="1">
    <source>
        <dbReference type="EMBL" id="KAJ3475207.1"/>
    </source>
</evidence>
<protein>
    <submittedName>
        <fullName evidence="1">Uncharacterized protein</fullName>
    </submittedName>
</protein>
<reference evidence="1" key="1">
    <citation type="submission" date="2022-07" db="EMBL/GenBank/DDBJ databases">
        <title>Genome Sequence of Lecanicillium saksenae.</title>
        <authorList>
            <person name="Buettner E."/>
        </authorList>
    </citation>
    <scope>NUCLEOTIDE SEQUENCE</scope>
    <source>
        <strain evidence="1">VT-O1</strain>
    </source>
</reference>
<accession>A0ACC1QH72</accession>
<keyword evidence="2" id="KW-1185">Reference proteome</keyword>